<dbReference type="Proteomes" id="UP000266723">
    <property type="component" value="Unassembled WGS sequence"/>
</dbReference>
<dbReference type="EMBL" id="QGKV02000297">
    <property type="protein sequence ID" value="KAF3607076.1"/>
    <property type="molecule type" value="Genomic_DNA"/>
</dbReference>
<accession>A0ABQ7EUK6</accession>
<proteinExistence type="predicted"/>
<evidence type="ECO:0000313" key="1">
    <source>
        <dbReference type="EMBL" id="KAF3607076.1"/>
    </source>
</evidence>
<evidence type="ECO:0000313" key="2">
    <source>
        <dbReference type="Proteomes" id="UP000266723"/>
    </source>
</evidence>
<gene>
    <name evidence="1" type="ORF">DY000_02048968</name>
</gene>
<protein>
    <submittedName>
        <fullName evidence="1">Uncharacterized protein</fullName>
    </submittedName>
</protein>
<name>A0ABQ7EUK6_BRACR</name>
<organism evidence="1 2">
    <name type="scientific">Brassica cretica</name>
    <name type="common">Mustard</name>
    <dbReference type="NCBI Taxonomy" id="69181"/>
    <lineage>
        <taxon>Eukaryota</taxon>
        <taxon>Viridiplantae</taxon>
        <taxon>Streptophyta</taxon>
        <taxon>Embryophyta</taxon>
        <taxon>Tracheophyta</taxon>
        <taxon>Spermatophyta</taxon>
        <taxon>Magnoliopsida</taxon>
        <taxon>eudicotyledons</taxon>
        <taxon>Gunneridae</taxon>
        <taxon>Pentapetalae</taxon>
        <taxon>rosids</taxon>
        <taxon>malvids</taxon>
        <taxon>Brassicales</taxon>
        <taxon>Brassicaceae</taxon>
        <taxon>Brassiceae</taxon>
        <taxon>Brassica</taxon>
    </lineage>
</organism>
<comment type="caution">
    <text evidence="1">The sequence shown here is derived from an EMBL/GenBank/DDBJ whole genome shotgun (WGS) entry which is preliminary data.</text>
</comment>
<reference evidence="1 2" key="1">
    <citation type="journal article" date="2020" name="BMC Genomics">
        <title>Intraspecific diversification of the crop wild relative Brassica cretica Lam. using demographic model selection.</title>
        <authorList>
            <person name="Kioukis A."/>
            <person name="Michalopoulou V.A."/>
            <person name="Briers L."/>
            <person name="Pirintsos S."/>
            <person name="Studholme D.J."/>
            <person name="Pavlidis P."/>
            <person name="Sarris P.F."/>
        </authorList>
    </citation>
    <scope>NUCLEOTIDE SEQUENCE [LARGE SCALE GENOMIC DNA]</scope>
    <source>
        <strain evidence="2">cv. PFS-1207/04</strain>
    </source>
</reference>
<sequence length="467" mass="53575">MALFIMKWMDLSLKECRMQGLSFLRASPSAKFHWLLDFSSLGIVLLDILEESNSATELLRSRGHMTRCFRGARSSFGSSSFCIRYRTRCHYWRTATCRSFVYHELVSRFVSSSLGFRELDSSRDFCVAFGREEDKGLERWLESFKAKIHQRITNPLPSTVLEEDQEAKDIEPEVSTVYVRAESMDDQLFQEEDLSPVFDEEKDLGPIFDEEEDLGPIFDEEEEPEVVSVILVVQKVADSGHEADHEKDLTTAYASGDILDSFSRDKLVQPFVCKEYDPVKLLRHEEGLQHFIFEAGEETRDQSNNNQSLMKKIAKVEQKNVGSFILEGPDLRTNPFNGGGDDVIQINSYVSTRSLRYEPAKKLIIAWLNGHFMGLIGLIHEVLDQEKLMGLMQNVEALCSIRNQCLDLSKKSPPRKYKSWCSFGARLIQSTNLRVILQFRAYHLVHCGVENLTLCALRRRHQDGSEE</sequence>
<keyword evidence="2" id="KW-1185">Reference proteome</keyword>